<keyword evidence="1" id="KW-1133">Transmembrane helix</keyword>
<dbReference type="STRING" id="690566.Sphch_0163"/>
<keyword evidence="1" id="KW-0812">Transmembrane</keyword>
<dbReference type="GO" id="GO:0016020">
    <property type="term" value="C:membrane"/>
    <property type="evidence" value="ECO:0007669"/>
    <property type="project" value="TreeGrafter"/>
</dbReference>
<feature type="transmembrane region" description="Helical" evidence="1">
    <location>
        <begin position="93"/>
        <end position="111"/>
    </location>
</feature>
<dbReference type="AlphaFoldDB" id="F6EUH0"/>
<feature type="transmembrane region" description="Helical" evidence="1">
    <location>
        <begin position="192"/>
        <end position="214"/>
    </location>
</feature>
<evidence type="ECO:0000259" key="2">
    <source>
        <dbReference type="Pfam" id="PF00487"/>
    </source>
</evidence>
<dbReference type="PANTHER" id="PTHR19353">
    <property type="entry name" value="FATTY ACID DESATURASE 2"/>
    <property type="match status" value="1"/>
</dbReference>
<protein>
    <submittedName>
        <fullName evidence="3">Fatty acid desaturase</fullName>
    </submittedName>
</protein>
<sequence>MSPSLVITPKEMSGETRQEFLRLIKVPPIAWPSMSLLIIFTIVVAGLWYLALTNTVSPWICGVLVGLTGNWLFTPLHDATHGSLASNRRVNDWGGRIGLALLMPWATLELFRWGHQRHHRYTGGQFDPDRWSHGPWWQLPFRWATIDVGYFIEIVKHGDRATYQMLGRTLVQAAAAGAVAVVLTLNHYGEQVFWMMLVPSRVALIGLGFTFFWLPHVPHDTEQAKNFTRATTVRLGHERFFNFMLQYQNFHLLHHMYPTAPSHNNPRLWHLLEPQLRQRELAVQHGFAIQPKIELPTRLVAPT</sequence>
<proteinExistence type="predicted"/>
<feature type="transmembrane region" description="Helical" evidence="1">
    <location>
        <begin position="56"/>
        <end position="73"/>
    </location>
</feature>
<dbReference type="Proteomes" id="UP000007150">
    <property type="component" value="Chromosome 1"/>
</dbReference>
<reference evidence="3 4" key="1">
    <citation type="submission" date="2011-05" db="EMBL/GenBank/DDBJ databases">
        <title>Complete sequence of chromosome 1 of Sphingobium chlorophenolicum L-1.</title>
        <authorList>
            <consortium name="US DOE Joint Genome Institute"/>
            <person name="Lucas S."/>
            <person name="Han J."/>
            <person name="Lapidus A."/>
            <person name="Cheng J.-F."/>
            <person name="Goodwin L."/>
            <person name="Pitluck S."/>
            <person name="Peters L."/>
            <person name="Daligault H."/>
            <person name="Han C."/>
            <person name="Tapia R."/>
            <person name="Land M."/>
            <person name="Hauser L."/>
            <person name="Kyrpides N."/>
            <person name="Ivanova N."/>
            <person name="Pagani I."/>
            <person name="Turner P."/>
            <person name="Copley S."/>
            <person name="Woyke T."/>
        </authorList>
    </citation>
    <scope>NUCLEOTIDE SEQUENCE [LARGE SCALE GENOMIC DNA]</scope>
    <source>
        <strain evidence="3 4">L-1</strain>
    </source>
</reference>
<dbReference type="PANTHER" id="PTHR19353:SF19">
    <property type="entry name" value="DELTA(5) FATTY ACID DESATURASE C-RELATED"/>
    <property type="match status" value="1"/>
</dbReference>
<keyword evidence="1" id="KW-0472">Membrane</keyword>
<dbReference type="GO" id="GO:0016717">
    <property type="term" value="F:oxidoreductase activity, acting on paired donors, with oxidation of a pair of donors resulting in the reduction of molecular oxygen to two molecules of water"/>
    <property type="evidence" value="ECO:0007669"/>
    <property type="project" value="TreeGrafter"/>
</dbReference>
<dbReference type="KEGG" id="sch:Sphch_0163"/>
<gene>
    <name evidence="3" type="ORF">Sphch_0163</name>
</gene>
<feature type="transmembrane region" description="Helical" evidence="1">
    <location>
        <begin position="29"/>
        <end position="49"/>
    </location>
</feature>
<name>F6EUH0_SPHCR</name>
<keyword evidence="4" id="KW-1185">Reference proteome</keyword>
<dbReference type="InterPro" id="IPR005804">
    <property type="entry name" value="FA_desaturase_dom"/>
</dbReference>
<dbReference type="Pfam" id="PF00487">
    <property type="entry name" value="FA_desaturase"/>
    <property type="match status" value="1"/>
</dbReference>
<feature type="transmembrane region" description="Helical" evidence="1">
    <location>
        <begin position="166"/>
        <end position="186"/>
    </location>
</feature>
<dbReference type="RefSeq" id="WP_013846137.1">
    <property type="nucleotide sequence ID" value="NC_015593.1"/>
</dbReference>
<dbReference type="HOGENOM" id="CLU_078192_1_0_5"/>
<evidence type="ECO:0000313" key="4">
    <source>
        <dbReference type="Proteomes" id="UP000007150"/>
    </source>
</evidence>
<dbReference type="GO" id="GO:0008610">
    <property type="term" value="P:lipid biosynthetic process"/>
    <property type="evidence" value="ECO:0007669"/>
    <property type="project" value="UniProtKB-ARBA"/>
</dbReference>
<organism evidence="3 4">
    <name type="scientific">Sphingobium chlorophenolicum L-1</name>
    <dbReference type="NCBI Taxonomy" id="690566"/>
    <lineage>
        <taxon>Bacteria</taxon>
        <taxon>Pseudomonadati</taxon>
        <taxon>Pseudomonadota</taxon>
        <taxon>Alphaproteobacteria</taxon>
        <taxon>Sphingomonadales</taxon>
        <taxon>Sphingomonadaceae</taxon>
        <taxon>Sphingobium</taxon>
    </lineage>
</organism>
<feature type="domain" description="Fatty acid desaturase" evidence="2">
    <location>
        <begin position="58"/>
        <end position="285"/>
    </location>
</feature>
<dbReference type="EMBL" id="CP002798">
    <property type="protein sequence ID" value="AEG47864.1"/>
    <property type="molecule type" value="Genomic_DNA"/>
</dbReference>
<accession>F6EUH0</accession>
<evidence type="ECO:0000256" key="1">
    <source>
        <dbReference type="SAM" id="Phobius"/>
    </source>
</evidence>
<dbReference type="InterPro" id="IPR012171">
    <property type="entry name" value="Fatty_acid_desaturase"/>
</dbReference>
<evidence type="ECO:0000313" key="3">
    <source>
        <dbReference type="EMBL" id="AEG47864.1"/>
    </source>
</evidence>